<accession>A0A6N2ZA39</accession>
<name>A0A6N2ZA39_ENTCA</name>
<gene>
    <name evidence="1" type="ORF">ECLFYP2_01497</name>
</gene>
<dbReference type="RefSeq" id="WP_306690271.1">
    <property type="nucleotide sequence ID" value="NZ_CACRTX010000003.1"/>
</dbReference>
<evidence type="ECO:0000313" key="1">
    <source>
        <dbReference type="EMBL" id="VYT73992.1"/>
    </source>
</evidence>
<dbReference type="SUPFAM" id="SSF57783">
    <property type="entry name" value="Zinc beta-ribbon"/>
    <property type="match status" value="1"/>
</dbReference>
<sequence>MKCYLSNIENKEKPDQYKVKKISNTIMNNLREITIQEFAEELAVNGKTVVLAELSENKLSKMTEILGQELVMLDFDNKDEKNLYTIEDLEADSFMQENASFIYRTFSDMYSEIDKFRVVFQLDKLVTENQVIEQIYQGLFKKYPQADSSVGQTSRMFFGSNAGYEIIDWDNRLDTKTILVSDEITESSDIEIVSGEMLNENTPIYLLLKYKKYDLVKQRFGKEHSNIFPDDITASNYFKTRDMREFLEISDENPFYDIFHDEDNPSASVYFAKDIQIYMYKCFSESHPFHGDIVKVLKEYLGFRSFSEVMDLLIKVTDSEISYLSEIGQAKRDYNDLRDQLRYKQLKNNYPEVYSYLNRYEDEVIEIMDIMFDFTYLDKTTGELQYLNYLSLDRITKYVNDRLHKKNSRNKISNIMNLIIVMEMVTKLPPESIPVELKEQLIDKQENDSKQIRTSNVYIPTIDLGNAFEIAKILEKNDTTIKSLGFEVVYRMFGLEKAKKDFPQAYTPLEKRKLIKMSKKDSNLPKENVEFEDKVIKILFRELKKQGYVFEADLIELIANKLKINKATARDKYNKVRADMINKYDLVRHRNNIETNNLLEIKGKFSSKVIIYHQ</sequence>
<proteinExistence type="predicted"/>
<dbReference type="EMBL" id="CACRTX010000003">
    <property type="protein sequence ID" value="VYT73992.1"/>
    <property type="molecule type" value="Genomic_DNA"/>
</dbReference>
<organism evidence="1">
    <name type="scientific">Enterococcus casseliflavus</name>
    <name type="common">Enterococcus flavescens</name>
    <dbReference type="NCBI Taxonomy" id="37734"/>
    <lineage>
        <taxon>Bacteria</taxon>
        <taxon>Bacillati</taxon>
        <taxon>Bacillota</taxon>
        <taxon>Bacilli</taxon>
        <taxon>Lactobacillales</taxon>
        <taxon>Enterococcaceae</taxon>
        <taxon>Enterococcus</taxon>
    </lineage>
</organism>
<dbReference type="AlphaFoldDB" id="A0A6N2ZA39"/>
<protein>
    <submittedName>
        <fullName evidence="1">Uncharacterized protein</fullName>
    </submittedName>
</protein>
<reference evidence="1" key="1">
    <citation type="submission" date="2019-11" db="EMBL/GenBank/DDBJ databases">
        <authorList>
            <person name="Feng L."/>
        </authorList>
    </citation>
    <scope>NUCLEOTIDE SEQUENCE</scope>
    <source>
        <strain evidence="1">ECasseliflavusLFYP2</strain>
    </source>
</reference>